<name>A0A1H3XFS7_ALKAM</name>
<keyword evidence="2" id="KW-1185">Reference proteome</keyword>
<protein>
    <submittedName>
        <fullName evidence="1">Uncharacterized protein</fullName>
    </submittedName>
</protein>
<organism evidence="1 2">
    <name type="scientific">Alkalimonas amylolytica</name>
    <dbReference type="NCBI Taxonomy" id="152573"/>
    <lineage>
        <taxon>Bacteria</taxon>
        <taxon>Pseudomonadati</taxon>
        <taxon>Pseudomonadota</taxon>
        <taxon>Gammaproteobacteria</taxon>
        <taxon>Alkalimonas</taxon>
    </lineage>
</organism>
<dbReference type="AlphaFoldDB" id="A0A1H3XFS7"/>
<reference evidence="1 2" key="1">
    <citation type="submission" date="2016-10" db="EMBL/GenBank/DDBJ databases">
        <authorList>
            <person name="de Groot N.N."/>
        </authorList>
    </citation>
    <scope>NUCLEOTIDE SEQUENCE [LARGE SCALE GENOMIC DNA]</scope>
    <source>
        <strain evidence="1 2">CGMCC 1.3430</strain>
    </source>
</reference>
<evidence type="ECO:0000313" key="1">
    <source>
        <dbReference type="EMBL" id="SDZ98193.1"/>
    </source>
</evidence>
<proteinExistence type="predicted"/>
<dbReference type="STRING" id="152573.SAMN04488051_101228"/>
<sequence>MVIRKLDQDETQVLNDIESDDFKTVLTPERRAELLAAAERTVRGSVIACSFETIESVN</sequence>
<gene>
    <name evidence="1" type="ORF">SAMN04488051_101228</name>
</gene>
<dbReference type="Proteomes" id="UP000198773">
    <property type="component" value="Unassembled WGS sequence"/>
</dbReference>
<dbReference type="RefSeq" id="WP_171907509.1">
    <property type="nucleotide sequence ID" value="NZ_FNRM01000001.1"/>
</dbReference>
<dbReference type="EMBL" id="FNRM01000001">
    <property type="protein sequence ID" value="SDZ98193.1"/>
    <property type="molecule type" value="Genomic_DNA"/>
</dbReference>
<accession>A0A1H3XFS7</accession>
<evidence type="ECO:0000313" key="2">
    <source>
        <dbReference type="Proteomes" id="UP000198773"/>
    </source>
</evidence>